<evidence type="ECO:0000313" key="2">
    <source>
        <dbReference type="EMBL" id="MEX6429499.1"/>
    </source>
</evidence>
<dbReference type="EMBL" id="JBFSHR010000018">
    <property type="protein sequence ID" value="MEX6429499.1"/>
    <property type="molecule type" value="Genomic_DNA"/>
</dbReference>
<dbReference type="InterPro" id="IPR036388">
    <property type="entry name" value="WH-like_DNA-bd_sf"/>
</dbReference>
<organism evidence="2 3">
    <name type="scientific">Ferrimicrobium acidiphilum</name>
    <dbReference type="NCBI Taxonomy" id="121039"/>
    <lineage>
        <taxon>Bacteria</taxon>
        <taxon>Bacillati</taxon>
        <taxon>Actinomycetota</taxon>
        <taxon>Acidimicrobiia</taxon>
        <taxon>Acidimicrobiales</taxon>
        <taxon>Acidimicrobiaceae</taxon>
        <taxon>Ferrimicrobium</taxon>
    </lineage>
</organism>
<dbReference type="InterPro" id="IPR000281">
    <property type="entry name" value="HTH_RpiR"/>
</dbReference>
<evidence type="ECO:0000313" key="3">
    <source>
        <dbReference type="Proteomes" id="UP001560267"/>
    </source>
</evidence>
<dbReference type="RefSeq" id="WP_369084438.1">
    <property type="nucleotide sequence ID" value="NZ_JBFSHR010000018.1"/>
</dbReference>
<accession>A0ABV3Y1R4</accession>
<evidence type="ECO:0000259" key="1">
    <source>
        <dbReference type="PROSITE" id="PS51071"/>
    </source>
</evidence>
<dbReference type="Gene3D" id="3.40.50.10490">
    <property type="entry name" value="Glucose-6-phosphate isomerase like protein, domain 1"/>
    <property type="match status" value="1"/>
</dbReference>
<dbReference type="SUPFAM" id="SSF46689">
    <property type="entry name" value="Homeodomain-like"/>
    <property type="match status" value="1"/>
</dbReference>
<reference evidence="2 3" key="1">
    <citation type="submission" date="2024-07" db="EMBL/GenBank/DDBJ databases">
        <title>Draft Genome Sequence of Ferrimicrobium acidiphilum Strain YE2023, Isolated from a Pulp of Bioleach Reactor.</title>
        <authorList>
            <person name="Elkina Y.A."/>
            <person name="Bulaeva A.G."/>
            <person name="Beletsky A.V."/>
            <person name="Mardanov A.V."/>
        </authorList>
    </citation>
    <scope>NUCLEOTIDE SEQUENCE [LARGE SCALE GENOMIC DNA]</scope>
    <source>
        <strain evidence="2 3">YE2023</strain>
    </source>
</reference>
<dbReference type="InterPro" id="IPR046348">
    <property type="entry name" value="SIS_dom_sf"/>
</dbReference>
<dbReference type="Pfam" id="PF01418">
    <property type="entry name" value="HTH_6"/>
    <property type="match status" value="1"/>
</dbReference>
<comment type="caution">
    <text evidence="2">The sequence shown here is derived from an EMBL/GenBank/DDBJ whole genome shotgun (WGS) entry which is preliminary data.</text>
</comment>
<gene>
    <name evidence="2" type="ORF">AB6A68_06555</name>
</gene>
<dbReference type="PANTHER" id="PTHR30514">
    <property type="entry name" value="GLUCOKINASE"/>
    <property type="match status" value="1"/>
</dbReference>
<dbReference type="InterPro" id="IPR009057">
    <property type="entry name" value="Homeodomain-like_sf"/>
</dbReference>
<dbReference type="Proteomes" id="UP001560267">
    <property type="component" value="Unassembled WGS sequence"/>
</dbReference>
<feature type="domain" description="HTH rpiR-type" evidence="1">
    <location>
        <begin position="10"/>
        <end position="86"/>
    </location>
</feature>
<proteinExistence type="predicted"/>
<sequence>MAKSAPIESQFASFKALLAGHRLTPVQRRIAQTLAANVAQADYLTTSELAQLAGVSQPSVVRFAIALGFSGYGELRRALRDLGTPASPEAGPVERNKFQLAAAEEIANLTWLETWLRDPSDLNHIGAILADSRPLIVVGLRASQALARYFAFYARKVHPGVVQIGEAGSSAMDALHEASQLGARAMLAIAMPRWPRELPVILKAGRDLGLSVVGVTDQTSSPILDYVDRSITIPVGTTLLYDTHASALVVLSLIVEAIADSDPFTAEPSMESFETRAHAYRYFLSS</sequence>
<dbReference type="PANTHER" id="PTHR30514:SF18">
    <property type="entry name" value="RPIR-FAMILY TRANSCRIPTIONAL REGULATOR"/>
    <property type="match status" value="1"/>
</dbReference>
<dbReference type="Gene3D" id="1.10.10.10">
    <property type="entry name" value="Winged helix-like DNA-binding domain superfamily/Winged helix DNA-binding domain"/>
    <property type="match status" value="1"/>
</dbReference>
<dbReference type="PROSITE" id="PS51071">
    <property type="entry name" value="HTH_RPIR"/>
    <property type="match status" value="1"/>
</dbReference>
<name>A0ABV3Y1R4_9ACTN</name>
<dbReference type="InterPro" id="IPR047640">
    <property type="entry name" value="RpiR-like"/>
</dbReference>
<protein>
    <submittedName>
        <fullName evidence="2">MurR/RpiR family transcriptional regulator</fullName>
    </submittedName>
</protein>
<keyword evidence="3" id="KW-1185">Reference proteome</keyword>
<dbReference type="SUPFAM" id="SSF53697">
    <property type="entry name" value="SIS domain"/>
    <property type="match status" value="1"/>
</dbReference>